<dbReference type="InterPro" id="IPR036390">
    <property type="entry name" value="WH_DNA-bd_sf"/>
</dbReference>
<dbReference type="InterPro" id="IPR036388">
    <property type="entry name" value="WH-like_DNA-bd_sf"/>
</dbReference>
<name>A0ABD3VVJ0_SINWO</name>
<dbReference type="SUPFAM" id="SSF46785">
    <property type="entry name" value="Winged helix' DNA-binding domain"/>
    <property type="match status" value="1"/>
</dbReference>
<evidence type="ECO:0000313" key="7">
    <source>
        <dbReference type="Proteomes" id="UP001634394"/>
    </source>
</evidence>
<reference evidence="6 7" key="1">
    <citation type="submission" date="2024-11" db="EMBL/GenBank/DDBJ databases">
        <title>Chromosome-level genome assembly of the freshwater bivalve Anodonta woodiana.</title>
        <authorList>
            <person name="Chen X."/>
        </authorList>
    </citation>
    <scope>NUCLEOTIDE SEQUENCE [LARGE SCALE GENOMIC DNA]</scope>
    <source>
        <strain evidence="6">MN2024</strain>
        <tissue evidence="6">Gills</tissue>
    </source>
</reference>
<evidence type="ECO:0000256" key="3">
    <source>
        <dbReference type="ARBA" id="ARBA00023125"/>
    </source>
</evidence>
<accession>A0ABD3VVJ0</accession>
<evidence type="ECO:0000259" key="5">
    <source>
        <dbReference type="Pfam" id="PF00447"/>
    </source>
</evidence>
<keyword evidence="7" id="KW-1185">Reference proteome</keyword>
<dbReference type="Proteomes" id="UP001634394">
    <property type="component" value="Unassembled WGS sequence"/>
</dbReference>
<dbReference type="GO" id="GO:0005634">
    <property type="term" value="C:nucleus"/>
    <property type="evidence" value="ECO:0007669"/>
    <property type="project" value="UniProtKB-SubCell"/>
</dbReference>
<dbReference type="GO" id="GO:0003677">
    <property type="term" value="F:DNA binding"/>
    <property type="evidence" value="ECO:0007669"/>
    <property type="project" value="UniProtKB-KW"/>
</dbReference>
<keyword evidence="3" id="KW-0238">DNA-binding</keyword>
<comment type="similarity">
    <text evidence="2">Belongs to the HSF family.</text>
</comment>
<gene>
    <name evidence="6" type="ORF">ACJMK2_006303</name>
</gene>
<evidence type="ECO:0000313" key="6">
    <source>
        <dbReference type="EMBL" id="KAL3864638.1"/>
    </source>
</evidence>
<dbReference type="AlphaFoldDB" id="A0ABD3VVJ0"/>
<sequence length="306" mass="35631">MSVHRGNDKFIGRLRLSMDPKERFPEKLYDVVNDGILVCWNHNGSVSLCVDEKVFEKNVKICYPGFLQIPTFLNFRRLFREYGFDWRVNDEGDLEFSHPGFDQNDRTRLSMVKTKRKSFQTIENKNIMEPIVIDAEPGKRYSTRRRKRISVVEDTISNTDLDISHVSIESKREEFENVQPQVKKSRFAPNLNELKETFARNEFTEDEYSSWMSTERRFIANNEAAAIEPTPGYEWLYYNGEMQMTDTVYSYPGNIAYSSSISGLNKMHVPCGLCQCCIALLIQDRNLVLSRNETEFTLPSENYGIS</sequence>
<dbReference type="EMBL" id="JBJQND010000010">
    <property type="protein sequence ID" value="KAL3864638.1"/>
    <property type="molecule type" value="Genomic_DNA"/>
</dbReference>
<dbReference type="InterPro" id="IPR000232">
    <property type="entry name" value="HSF_DNA-bd"/>
</dbReference>
<evidence type="ECO:0000256" key="1">
    <source>
        <dbReference type="ARBA" id="ARBA00004123"/>
    </source>
</evidence>
<dbReference type="Gene3D" id="1.10.10.10">
    <property type="entry name" value="Winged helix-like DNA-binding domain superfamily/Winged helix DNA-binding domain"/>
    <property type="match status" value="1"/>
</dbReference>
<comment type="subcellular location">
    <subcellularLocation>
        <location evidence="1">Nucleus</location>
    </subcellularLocation>
</comment>
<comment type="caution">
    <text evidence="6">The sequence shown here is derived from an EMBL/GenBank/DDBJ whole genome shotgun (WGS) entry which is preliminary data.</text>
</comment>
<feature type="domain" description="HSF-type DNA-binding" evidence="5">
    <location>
        <begin position="24"/>
        <end position="115"/>
    </location>
</feature>
<organism evidence="6 7">
    <name type="scientific">Sinanodonta woodiana</name>
    <name type="common">Chinese pond mussel</name>
    <name type="synonym">Anodonta woodiana</name>
    <dbReference type="NCBI Taxonomy" id="1069815"/>
    <lineage>
        <taxon>Eukaryota</taxon>
        <taxon>Metazoa</taxon>
        <taxon>Spiralia</taxon>
        <taxon>Lophotrochozoa</taxon>
        <taxon>Mollusca</taxon>
        <taxon>Bivalvia</taxon>
        <taxon>Autobranchia</taxon>
        <taxon>Heteroconchia</taxon>
        <taxon>Palaeoheterodonta</taxon>
        <taxon>Unionida</taxon>
        <taxon>Unionoidea</taxon>
        <taxon>Unionidae</taxon>
        <taxon>Unioninae</taxon>
        <taxon>Sinanodonta</taxon>
    </lineage>
</organism>
<protein>
    <recommendedName>
        <fullName evidence="5">HSF-type DNA-binding domain-containing protein</fullName>
    </recommendedName>
</protein>
<keyword evidence="4" id="KW-0539">Nucleus</keyword>
<evidence type="ECO:0000256" key="4">
    <source>
        <dbReference type="ARBA" id="ARBA00023242"/>
    </source>
</evidence>
<dbReference type="Pfam" id="PF00447">
    <property type="entry name" value="HSF_DNA-bind"/>
    <property type="match status" value="1"/>
</dbReference>
<evidence type="ECO:0000256" key="2">
    <source>
        <dbReference type="ARBA" id="ARBA00006403"/>
    </source>
</evidence>
<proteinExistence type="inferred from homology"/>